<evidence type="ECO:0000313" key="2">
    <source>
        <dbReference type="EMBL" id="SHI36650.1"/>
    </source>
</evidence>
<dbReference type="PANTHER" id="PTHR37305:SF1">
    <property type="entry name" value="MEMBRANE PROTEIN"/>
    <property type="match status" value="1"/>
</dbReference>
<feature type="transmembrane region" description="Helical" evidence="1">
    <location>
        <begin position="175"/>
        <end position="203"/>
    </location>
</feature>
<keyword evidence="1" id="KW-0812">Transmembrane</keyword>
<reference evidence="3" key="1">
    <citation type="submission" date="2016-11" db="EMBL/GenBank/DDBJ databases">
        <authorList>
            <person name="Varghese N."/>
            <person name="Submissions S."/>
        </authorList>
    </citation>
    <scope>NUCLEOTIDE SEQUENCE [LARGE SCALE GENOMIC DNA]</scope>
    <source>
        <strain evidence="3">DSM 15449</strain>
    </source>
</reference>
<dbReference type="STRING" id="1121420.SAMN02746098_03967"/>
<keyword evidence="3" id="KW-1185">Reference proteome</keyword>
<dbReference type="EMBL" id="FQXJ01000017">
    <property type="protein sequence ID" value="SHI36650.1"/>
    <property type="molecule type" value="Genomic_DNA"/>
</dbReference>
<keyword evidence="1" id="KW-0472">Membrane</keyword>
<dbReference type="Pfam" id="PF12730">
    <property type="entry name" value="ABC2_membrane_4"/>
    <property type="match status" value="1"/>
</dbReference>
<feature type="transmembrane region" description="Helical" evidence="1">
    <location>
        <begin position="59"/>
        <end position="82"/>
    </location>
</feature>
<organism evidence="2 3">
    <name type="scientific">Desulfosporosinus lacus DSM 15449</name>
    <dbReference type="NCBI Taxonomy" id="1121420"/>
    <lineage>
        <taxon>Bacteria</taxon>
        <taxon>Bacillati</taxon>
        <taxon>Bacillota</taxon>
        <taxon>Clostridia</taxon>
        <taxon>Eubacteriales</taxon>
        <taxon>Desulfitobacteriaceae</taxon>
        <taxon>Desulfosporosinus</taxon>
    </lineage>
</organism>
<sequence>MAVFQAALLNELEKLYKKKKVLVAILLSLAVIVIGQLVIVGVRSGFGLRGTGSVEFPMLVLSVVVNTILPLFTALVAIDSFSGEFTQNSMRITLTRPVSRFKIYTAKITAIVLFILGALLLLLVFSLLAGFIFNTNSATLDSLSRTVFSYFVSLLPLTVLALAIALLANIFKSGIAVFFVSILTFLALKVLGVLFSQYSSLFLTTQLDWYNLFLVNSFPMLKILRQFLIMLGSGIMLFTAGFYIFDKKEF</sequence>
<feature type="transmembrane region" description="Helical" evidence="1">
    <location>
        <begin position="148"/>
        <end position="168"/>
    </location>
</feature>
<proteinExistence type="predicted"/>
<dbReference type="Proteomes" id="UP000183954">
    <property type="component" value="Unassembled WGS sequence"/>
</dbReference>
<dbReference type="RefSeq" id="WP_073031543.1">
    <property type="nucleotide sequence ID" value="NZ_FQXJ01000017.1"/>
</dbReference>
<dbReference type="AlphaFoldDB" id="A0A1M6AJH8"/>
<gene>
    <name evidence="2" type="ORF">SAMN02746098_03967</name>
</gene>
<dbReference type="OrthoDB" id="1711106at2"/>
<evidence type="ECO:0000313" key="3">
    <source>
        <dbReference type="Proteomes" id="UP000183954"/>
    </source>
</evidence>
<keyword evidence="1" id="KW-1133">Transmembrane helix</keyword>
<evidence type="ECO:0000256" key="1">
    <source>
        <dbReference type="SAM" id="Phobius"/>
    </source>
</evidence>
<dbReference type="PANTHER" id="PTHR37305">
    <property type="entry name" value="INTEGRAL MEMBRANE PROTEIN-RELATED"/>
    <property type="match status" value="1"/>
</dbReference>
<feature type="transmembrane region" description="Helical" evidence="1">
    <location>
        <begin position="223"/>
        <end position="245"/>
    </location>
</feature>
<protein>
    <submittedName>
        <fullName evidence="2">ABC-2 type transport system permease protein</fullName>
    </submittedName>
</protein>
<feature type="transmembrane region" description="Helical" evidence="1">
    <location>
        <begin position="21"/>
        <end position="39"/>
    </location>
</feature>
<accession>A0A1M6AJH8</accession>
<name>A0A1M6AJH8_9FIRM</name>
<feature type="transmembrane region" description="Helical" evidence="1">
    <location>
        <begin position="103"/>
        <end position="128"/>
    </location>
</feature>